<protein>
    <submittedName>
        <fullName evidence="2">Uncharacterized protein</fullName>
    </submittedName>
</protein>
<organism evidence="2 3">
    <name type="scientific">Desmospora profundinema</name>
    <dbReference type="NCBI Taxonomy" id="1571184"/>
    <lineage>
        <taxon>Bacteria</taxon>
        <taxon>Bacillati</taxon>
        <taxon>Bacillota</taxon>
        <taxon>Bacilli</taxon>
        <taxon>Bacillales</taxon>
        <taxon>Thermoactinomycetaceae</taxon>
        <taxon>Desmospora</taxon>
    </lineage>
</organism>
<keyword evidence="1" id="KW-1133">Transmembrane helix</keyword>
<feature type="transmembrane region" description="Helical" evidence="1">
    <location>
        <begin position="12"/>
        <end position="32"/>
    </location>
</feature>
<keyword evidence="3" id="KW-1185">Reference proteome</keyword>
<dbReference type="Proteomes" id="UP001185012">
    <property type="component" value="Unassembled WGS sequence"/>
</dbReference>
<evidence type="ECO:0000313" key="2">
    <source>
        <dbReference type="EMBL" id="MDR6226061.1"/>
    </source>
</evidence>
<keyword evidence="1" id="KW-0812">Transmembrane</keyword>
<dbReference type="EMBL" id="JAVDQG010000004">
    <property type="protein sequence ID" value="MDR6226061.1"/>
    <property type="molecule type" value="Genomic_DNA"/>
</dbReference>
<gene>
    <name evidence="2" type="ORF">JOE21_002067</name>
</gene>
<comment type="caution">
    <text evidence="2">The sequence shown here is derived from an EMBL/GenBank/DDBJ whole genome shotgun (WGS) entry which is preliminary data.</text>
</comment>
<dbReference type="RefSeq" id="WP_309865459.1">
    <property type="nucleotide sequence ID" value="NZ_JAVDQG010000004.1"/>
</dbReference>
<evidence type="ECO:0000256" key="1">
    <source>
        <dbReference type="SAM" id="Phobius"/>
    </source>
</evidence>
<proteinExistence type="predicted"/>
<accession>A0ABU1IMR8</accession>
<keyword evidence="1" id="KW-0472">Membrane</keyword>
<reference evidence="2 3" key="1">
    <citation type="submission" date="2023-07" db="EMBL/GenBank/DDBJ databases">
        <title>Genomic Encyclopedia of Type Strains, Phase IV (KMG-IV): sequencing the most valuable type-strain genomes for metagenomic binning, comparative biology and taxonomic classification.</title>
        <authorList>
            <person name="Goeker M."/>
        </authorList>
    </citation>
    <scope>NUCLEOTIDE SEQUENCE [LARGE SCALE GENOMIC DNA]</scope>
    <source>
        <strain evidence="2 3">DSM 45903</strain>
    </source>
</reference>
<name>A0ABU1IMR8_9BACL</name>
<evidence type="ECO:0000313" key="3">
    <source>
        <dbReference type="Proteomes" id="UP001185012"/>
    </source>
</evidence>
<sequence length="45" mass="4733">MGYGGYGFGHGFGLRRLLIFLLVIATIFALVVDGWGGKGFVGPVC</sequence>